<keyword evidence="5 6" id="KW-0472">Membrane</keyword>
<feature type="compositionally biased region" description="Low complexity" evidence="7">
    <location>
        <begin position="1"/>
        <end position="10"/>
    </location>
</feature>
<dbReference type="GO" id="GO:0000139">
    <property type="term" value="C:Golgi membrane"/>
    <property type="evidence" value="ECO:0007669"/>
    <property type="project" value="UniProtKB-SubCell"/>
</dbReference>
<evidence type="ECO:0000313" key="9">
    <source>
        <dbReference type="EMBL" id="GMS78526.1"/>
    </source>
</evidence>
<dbReference type="Proteomes" id="UP001432027">
    <property type="component" value="Unassembled WGS sequence"/>
</dbReference>
<evidence type="ECO:0000256" key="7">
    <source>
        <dbReference type="SAM" id="MobiDB-lite"/>
    </source>
</evidence>
<comment type="function">
    <text evidence="6">May act as a scaffolding protein within caveolar membranes. Interacts directly with G-protein alpha subunits and can functionally regulate their activity.</text>
</comment>
<evidence type="ECO:0000256" key="2">
    <source>
        <dbReference type="ARBA" id="ARBA00010988"/>
    </source>
</evidence>
<keyword evidence="8" id="KW-0812">Transmembrane</keyword>
<dbReference type="GO" id="GO:0070836">
    <property type="term" value="P:caveola assembly"/>
    <property type="evidence" value="ECO:0007669"/>
    <property type="project" value="InterPro"/>
</dbReference>
<gene>
    <name evidence="9" type="ORF">PENTCL1PPCAC_701</name>
</gene>
<dbReference type="Pfam" id="PF01146">
    <property type="entry name" value="Caveolin"/>
    <property type="match status" value="1"/>
</dbReference>
<name>A0AAV5S6Q2_9BILA</name>
<feature type="region of interest" description="Disordered" evidence="7">
    <location>
        <begin position="1"/>
        <end position="33"/>
    </location>
</feature>
<evidence type="ECO:0000256" key="3">
    <source>
        <dbReference type="ARBA" id="ARBA00022475"/>
    </source>
</evidence>
<evidence type="ECO:0000256" key="1">
    <source>
        <dbReference type="ARBA" id="ARBA00004202"/>
    </source>
</evidence>
<accession>A0AAV5S6Q2</accession>
<feature type="transmembrane region" description="Helical" evidence="8">
    <location>
        <begin position="117"/>
        <end position="146"/>
    </location>
</feature>
<comment type="caution">
    <text evidence="9">The sequence shown here is derived from an EMBL/GenBank/DDBJ whole genome shotgun (WGS) entry which is preliminary data.</text>
</comment>
<proteinExistence type="inferred from homology"/>
<keyword evidence="4 6" id="KW-0333">Golgi apparatus</keyword>
<comment type="subcellular location">
    <subcellularLocation>
        <location evidence="1 6">Cell membrane</location>
        <topology evidence="1 6">Peripheral membrane protein</topology>
    </subcellularLocation>
    <subcellularLocation>
        <location evidence="6">Golgi apparatus membrane</location>
        <topology evidence="6">Peripheral membrane protein</topology>
    </subcellularLocation>
    <subcellularLocation>
        <location evidence="6">Membrane</location>
        <location evidence="6">Caveola</location>
        <topology evidence="6">Peripheral membrane protein</topology>
    </subcellularLocation>
</comment>
<feature type="compositionally biased region" description="Low complexity" evidence="7">
    <location>
        <begin position="18"/>
        <end position="33"/>
    </location>
</feature>
<sequence length="205" mass="23139">MSTRSSRSSTQGGGVGAGAATPPRSAAAAAPATSAYYQEPPVVIEVGEKEKMKIIEATLEDEIQAYKQDMQNRDPMRINRDLKVGFNEIFAEPDVTLHSIDCVWMNSYKVFELTKLWWYRFLSVICGLPIAICMGCCFACFSFNIIWCFQPCVRAFRINMLFIKQLWAYTVHVFLRPLTLACGGCFSTIRIHQSSGEYKEESFIV</sequence>
<evidence type="ECO:0000313" key="10">
    <source>
        <dbReference type="Proteomes" id="UP001432027"/>
    </source>
</evidence>
<dbReference type="PANTHER" id="PTHR10844">
    <property type="entry name" value="CAVEOLIN"/>
    <property type="match status" value="1"/>
</dbReference>
<dbReference type="GO" id="GO:0060090">
    <property type="term" value="F:molecular adaptor activity"/>
    <property type="evidence" value="ECO:0007669"/>
    <property type="project" value="TreeGrafter"/>
</dbReference>
<dbReference type="GO" id="GO:0005901">
    <property type="term" value="C:caveola"/>
    <property type="evidence" value="ECO:0007669"/>
    <property type="project" value="UniProtKB-SubCell"/>
</dbReference>
<organism evidence="9 10">
    <name type="scientific">Pristionchus entomophagus</name>
    <dbReference type="NCBI Taxonomy" id="358040"/>
    <lineage>
        <taxon>Eukaryota</taxon>
        <taxon>Metazoa</taxon>
        <taxon>Ecdysozoa</taxon>
        <taxon>Nematoda</taxon>
        <taxon>Chromadorea</taxon>
        <taxon>Rhabditida</taxon>
        <taxon>Rhabditina</taxon>
        <taxon>Diplogasteromorpha</taxon>
        <taxon>Diplogasteroidea</taxon>
        <taxon>Neodiplogasteridae</taxon>
        <taxon>Pristionchus</taxon>
    </lineage>
</organism>
<dbReference type="EMBL" id="BTSX01000001">
    <property type="protein sequence ID" value="GMS78526.1"/>
    <property type="molecule type" value="Genomic_DNA"/>
</dbReference>
<protein>
    <recommendedName>
        <fullName evidence="6">Caveolin</fullName>
    </recommendedName>
</protein>
<dbReference type="InterPro" id="IPR001612">
    <property type="entry name" value="Caveolin"/>
</dbReference>
<evidence type="ECO:0000256" key="8">
    <source>
        <dbReference type="SAM" id="Phobius"/>
    </source>
</evidence>
<comment type="similarity">
    <text evidence="2 6">Belongs to the caveolin family.</text>
</comment>
<evidence type="ECO:0000256" key="5">
    <source>
        <dbReference type="ARBA" id="ARBA00023136"/>
    </source>
</evidence>
<keyword evidence="10" id="KW-1185">Reference proteome</keyword>
<dbReference type="AlphaFoldDB" id="A0AAV5S6Q2"/>
<keyword evidence="8" id="KW-1133">Transmembrane helix</keyword>
<reference evidence="9" key="1">
    <citation type="submission" date="2023-10" db="EMBL/GenBank/DDBJ databases">
        <title>Genome assembly of Pristionchus species.</title>
        <authorList>
            <person name="Yoshida K."/>
            <person name="Sommer R.J."/>
        </authorList>
    </citation>
    <scope>NUCLEOTIDE SEQUENCE</scope>
    <source>
        <strain evidence="9">RS0144</strain>
    </source>
</reference>
<evidence type="ECO:0000256" key="6">
    <source>
        <dbReference type="RuleBase" id="RU000680"/>
    </source>
</evidence>
<feature type="transmembrane region" description="Helical" evidence="8">
    <location>
        <begin position="166"/>
        <end position="189"/>
    </location>
</feature>
<dbReference type="PANTHER" id="PTHR10844:SF19">
    <property type="entry name" value="CAVEOLIN-2"/>
    <property type="match status" value="1"/>
</dbReference>
<keyword evidence="3 6" id="KW-1003">Cell membrane</keyword>
<evidence type="ECO:0000256" key="4">
    <source>
        <dbReference type="ARBA" id="ARBA00023034"/>
    </source>
</evidence>